<sequence length="398" mass="41906">MNRNVLLLTLCQATMMTSVSLVLSSSALIGAQLSPGPELATLPLAIQYLATLLMLFPLAWCMQRLGARTTFVCSALAGALGLFMAAAGIYLESFFLFAVSGLLIGIFNGAGQYYRFAAADAVAIEHKSLAISLTLSGGLLAALLGPNLALWSRDALGPDFFASFLILAIIATSSALLAGALRLPDQNSSEPSDKSSSRDSLSRASLLKNPGILIAILAAVGSYAVMNLLMSATPLAMMHCGFGFDDTAWVIQWHLVAMFAPSFFTGQLIQRFGCIPVMLLGCMLSFGSIGIGILGVELIHFEAALVLLGLGWNLLYIGASSLLVEHCHPTDSHRARALNNTLVFTGVTGATLISGSLASTMSWAAINLYAALPVLLIMVGLLLFRLQTRACPSAIRAS</sequence>
<dbReference type="InterPro" id="IPR011701">
    <property type="entry name" value="MFS"/>
</dbReference>
<accession>A0A1N6QHW4</accession>
<feature type="transmembrane region" description="Helical" evidence="4">
    <location>
        <begin position="40"/>
        <end position="59"/>
    </location>
</feature>
<dbReference type="InterPro" id="IPR020846">
    <property type="entry name" value="MFS_dom"/>
</dbReference>
<name>A0A1N6QHW4_9GAMM</name>
<dbReference type="GO" id="GO:0022857">
    <property type="term" value="F:transmembrane transporter activity"/>
    <property type="evidence" value="ECO:0007669"/>
    <property type="project" value="InterPro"/>
</dbReference>
<feature type="transmembrane region" description="Helical" evidence="4">
    <location>
        <begin position="305"/>
        <end position="325"/>
    </location>
</feature>
<keyword evidence="7" id="KW-1185">Reference proteome</keyword>
<protein>
    <submittedName>
        <fullName evidence="6">Predicted arabinose efflux permease, MFS family</fullName>
    </submittedName>
</protein>
<feature type="transmembrane region" description="Helical" evidence="4">
    <location>
        <begin position="160"/>
        <end position="181"/>
    </location>
</feature>
<feature type="transmembrane region" description="Helical" evidence="4">
    <location>
        <begin position="97"/>
        <end position="116"/>
    </location>
</feature>
<dbReference type="STRING" id="49186.SAMN05421647_102517"/>
<dbReference type="PANTHER" id="PTHR23534:SF1">
    <property type="entry name" value="MAJOR FACILITATOR SUPERFAMILY PROTEIN"/>
    <property type="match status" value="1"/>
</dbReference>
<feature type="transmembrane region" description="Helical" evidence="4">
    <location>
        <begin position="128"/>
        <end position="148"/>
    </location>
</feature>
<keyword evidence="3 4" id="KW-0472">Membrane</keyword>
<dbReference type="RefSeq" id="WP_076462030.1">
    <property type="nucleotide sequence ID" value="NZ_FTMN01000002.1"/>
</dbReference>
<dbReference type="PANTHER" id="PTHR23534">
    <property type="entry name" value="MFS PERMEASE"/>
    <property type="match status" value="1"/>
</dbReference>
<feature type="transmembrane region" description="Helical" evidence="4">
    <location>
        <begin position="71"/>
        <end position="91"/>
    </location>
</feature>
<evidence type="ECO:0000256" key="2">
    <source>
        <dbReference type="ARBA" id="ARBA00022989"/>
    </source>
</evidence>
<dbReference type="PROSITE" id="PS50850">
    <property type="entry name" value="MFS"/>
    <property type="match status" value="1"/>
</dbReference>
<dbReference type="Pfam" id="PF07690">
    <property type="entry name" value="MFS_1"/>
    <property type="match status" value="1"/>
</dbReference>
<feature type="transmembrane region" description="Helical" evidence="4">
    <location>
        <begin position="337"/>
        <end position="358"/>
    </location>
</feature>
<proteinExistence type="predicted"/>
<evidence type="ECO:0000313" key="7">
    <source>
        <dbReference type="Proteomes" id="UP000186895"/>
    </source>
</evidence>
<feature type="transmembrane region" description="Helical" evidence="4">
    <location>
        <begin position="364"/>
        <end position="384"/>
    </location>
</feature>
<evidence type="ECO:0000256" key="4">
    <source>
        <dbReference type="SAM" id="Phobius"/>
    </source>
</evidence>
<evidence type="ECO:0000256" key="3">
    <source>
        <dbReference type="ARBA" id="ARBA00023136"/>
    </source>
</evidence>
<feature type="transmembrane region" description="Helical" evidence="4">
    <location>
        <begin position="250"/>
        <end position="269"/>
    </location>
</feature>
<feature type="domain" description="Major facilitator superfamily (MFS) profile" evidence="5">
    <location>
        <begin position="211"/>
        <end position="398"/>
    </location>
</feature>
<dbReference type="InterPro" id="IPR036259">
    <property type="entry name" value="MFS_trans_sf"/>
</dbReference>
<evidence type="ECO:0000313" key="6">
    <source>
        <dbReference type="EMBL" id="SIQ16184.1"/>
    </source>
</evidence>
<dbReference type="Proteomes" id="UP000186895">
    <property type="component" value="Unassembled WGS sequence"/>
</dbReference>
<feature type="transmembrane region" description="Helical" evidence="4">
    <location>
        <begin position="211"/>
        <end position="230"/>
    </location>
</feature>
<evidence type="ECO:0000256" key="1">
    <source>
        <dbReference type="ARBA" id="ARBA00022692"/>
    </source>
</evidence>
<evidence type="ECO:0000259" key="5">
    <source>
        <dbReference type="PROSITE" id="PS50850"/>
    </source>
</evidence>
<dbReference type="EMBL" id="FTMN01000002">
    <property type="protein sequence ID" value="SIQ16184.1"/>
    <property type="molecule type" value="Genomic_DNA"/>
</dbReference>
<reference evidence="6 7" key="1">
    <citation type="submission" date="2017-01" db="EMBL/GenBank/DDBJ databases">
        <authorList>
            <person name="Mah S.A."/>
            <person name="Swanson W.J."/>
            <person name="Moy G.W."/>
            <person name="Vacquier V.D."/>
        </authorList>
    </citation>
    <scope>NUCLEOTIDE SEQUENCE [LARGE SCALE GENOMIC DNA]</scope>
    <source>
        <strain evidence="6 7">DSM 7027</strain>
    </source>
</reference>
<feature type="transmembrane region" description="Helical" evidence="4">
    <location>
        <begin position="276"/>
        <end position="299"/>
    </location>
</feature>
<keyword evidence="1 4" id="KW-0812">Transmembrane</keyword>
<organism evidence="6 7">
    <name type="scientific">Marinobacterium stanieri</name>
    <dbReference type="NCBI Taxonomy" id="49186"/>
    <lineage>
        <taxon>Bacteria</taxon>
        <taxon>Pseudomonadati</taxon>
        <taxon>Pseudomonadota</taxon>
        <taxon>Gammaproteobacteria</taxon>
        <taxon>Oceanospirillales</taxon>
        <taxon>Oceanospirillaceae</taxon>
        <taxon>Marinobacterium</taxon>
    </lineage>
</organism>
<dbReference type="SUPFAM" id="SSF103473">
    <property type="entry name" value="MFS general substrate transporter"/>
    <property type="match status" value="1"/>
</dbReference>
<gene>
    <name evidence="6" type="ORF">SAMN05421647_102517</name>
</gene>
<keyword evidence="2 4" id="KW-1133">Transmembrane helix</keyword>
<dbReference type="Gene3D" id="1.20.1250.20">
    <property type="entry name" value="MFS general substrate transporter like domains"/>
    <property type="match status" value="1"/>
</dbReference>
<dbReference type="eggNOG" id="COG2814">
    <property type="taxonomic scope" value="Bacteria"/>
</dbReference>
<dbReference type="AlphaFoldDB" id="A0A1N6QHW4"/>